<dbReference type="AlphaFoldDB" id="A0AA36F117"/>
<keyword evidence="2" id="KW-1185">Reference proteome</keyword>
<dbReference type="Proteomes" id="UP001162480">
    <property type="component" value="Chromosome 4"/>
</dbReference>
<accession>A0AA36F117</accession>
<protein>
    <submittedName>
        <fullName evidence="1">Uncharacterized protein</fullName>
    </submittedName>
</protein>
<dbReference type="EMBL" id="OX597817">
    <property type="protein sequence ID" value="CAI9720604.1"/>
    <property type="molecule type" value="Genomic_DNA"/>
</dbReference>
<evidence type="ECO:0000313" key="2">
    <source>
        <dbReference type="Proteomes" id="UP001162480"/>
    </source>
</evidence>
<gene>
    <name evidence="1" type="ORF">OCTVUL_1B027288</name>
</gene>
<reference evidence="1" key="1">
    <citation type="submission" date="2023-08" db="EMBL/GenBank/DDBJ databases">
        <authorList>
            <person name="Alioto T."/>
            <person name="Alioto T."/>
            <person name="Gomez Garrido J."/>
        </authorList>
    </citation>
    <scope>NUCLEOTIDE SEQUENCE</scope>
</reference>
<organism evidence="1 2">
    <name type="scientific">Octopus vulgaris</name>
    <name type="common">Common octopus</name>
    <dbReference type="NCBI Taxonomy" id="6645"/>
    <lineage>
        <taxon>Eukaryota</taxon>
        <taxon>Metazoa</taxon>
        <taxon>Spiralia</taxon>
        <taxon>Lophotrochozoa</taxon>
        <taxon>Mollusca</taxon>
        <taxon>Cephalopoda</taxon>
        <taxon>Coleoidea</taxon>
        <taxon>Octopodiformes</taxon>
        <taxon>Octopoda</taxon>
        <taxon>Incirrata</taxon>
        <taxon>Octopodidae</taxon>
        <taxon>Octopus</taxon>
    </lineage>
</organism>
<evidence type="ECO:0000313" key="1">
    <source>
        <dbReference type="EMBL" id="CAI9720604.1"/>
    </source>
</evidence>
<sequence>MKEMKRVGFINLVQSDTTIESGAFESKLTRWVLKLDINGCRCSRHTMIQEQGKHLQLDIFTVNGLQFTHTELSSEFNYKIHNNFSLAMK</sequence>
<name>A0AA36F117_OCTVU</name>
<proteinExistence type="predicted"/>